<dbReference type="InterPro" id="IPR008613">
    <property type="entry name" value="Excalibur_Ca-bd_domain"/>
</dbReference>
<comment type="caution">
    <text evidence="3">The sequence shown here is derived from an EMBL/GenBank/DDBJ whole genome shotgun (WGS) entry which is preliminary data.</text>
</comment>
<gene>
    <name evidence="3" type="ORF">ABEU20_003048</name>
</gene>
<feature type="domain" description="Excalibur calcium-binding" evidence="2">
    <location>
        <begin position="10"/>
        <end position="20"/>
    </location>
</feature>
<evidence type="ECO:0000313" key="4">
    <source>
        <dbReference type="Proteomes" id="UP001629745"/>
    </source>
</evidence>
<evidence type="ECO:0000259" key="2">
    <source>
        <dbReference type="Pfam" id="PF05901"/>
    </source>
</evidence>
<evidence type="ECO:0000256" key="1">
    <source>
        <dbReference type="SAM" id="MobiDB-lite"/>
    </source>
</evidence>
<proteinExistence type="predicted"/>
<protein>
    <submittedName>
        <fullName evidence="3">Excalibur calcium-binding domain-containing protein</fullName>
    </submittedName>
</protein>
<evidence type="ECO:0000313" key="3">
    <source>
        <dbReference type="EMBL" id="MFM1724460.1"/>
    </source>
</evidence>
<sequence length="20" mass="2173">MNAGPLGYSFDRDRDGVACE</sequence>
<name>A0ABW9FFX2_9NOCA</name>
<reference evidence="3 4" key="1">
    <citation type="submission" date="2023-11" db="EMBL/GenBank/DDBJ databases">
        <authorList>
            <person name="Val-Calvo J."/>
            <person name="Scortti M."/>
            <person name="Vazquez-Boland J."/>
        </authorList>
    </citation>
    <scope>NUCLEOTIDE SEQUENCE [LARGE SCALE GENOMIC DNA]</scope>
    <source>
        <strain evidence="3 4">PAM 2766</strain>
    </source>
</reference>
<accession>A0ABW9FFX2</accession>
<feature type="compositionally biased region" description="Basic and acidic residues" evidence="1">
    <location>
        <begin position="10"/>
        <end position="20"/>
    </location>
</feature>
<keyword evidence="4" id="KW-1185">Reference proteome</keyword>
<feature type="region of interest" description="Disordered" evidence="1">
    <location>
        <begin position="1"/>
        <end position="20"/>
    </location>
</feature>
<organism evidence="3 4">
    <name type="scientific">Rhodococcus parequi</name>
    <dbReference type="NCBI Taxonomy" id="3137122"/>
    <lineage>
        <taxon>Bacteria</taxon>
        <taxon>Bacillati</taxon>
        <taxon>Actinomycetota</taxon>
        <taxon>Actinomycetes</taxon>
        <taxon>Mycobacteriales</taxon>
        <taxon>Nocardiaceae</taxon>
        <taxon>Rhodococcus</taxon>
    </lineage>
</organism>
<dbReference type="EMBL" id="JBDLNV010000004">
    <property type="protein sequence ID" value="MFM1724460.1"/>
    <property type="molecule type" value="Genomic_DNA"/>
</dbReference>
<dbReference type="Pfam" id="PF05901">
    <property type="entry name" value="Excalibur"/>
    <property type="match status" value="1"/>
</dbReference>
<dbReference type="Proteomes" id="UP001629745">
    <property type="component" value="Unassembled WGS sequence"/>
</dbReference>